<evidence type="ECO:0000259" key="2">
    <source>
        <dbReference type="Pfam" id="PF09348"/>
    </source>
</evidence>
<comment type="caution">
    <text evidence="3">The sequence shown here is derived from an EMBL/GenBank/DDBJ whole genome shotgun (WGS) entry which is preliminary data.</text>
</comment>
<organism evidence="3 4">
    <name type="scientific">Deinococcus cellulosilyticus (strain DSM 18568 / NBRC 106333 / KACC 11606 / 5516J-15)</name>
    <dbReference type="NCBI Taxonomy" id="1223518"/>
    <lineage>
        <taxon>Bacteria</taxon>
        <taxon>Thermotogati</taxon>
        <taxon>Deinococcota</taxon>
        <taxon>Deinococci</taxon>
        <taxon>Deinococcales</taxon>
        <taxon>Deinococcaceae</taxon>
        <taxon>Deinococcus</taxon>
    </lineage>
</organism>
<evidence type="ECO:0000256" key="1">
    <source>
        <dbReference type="SAM" id="MobiDB-lite"/>
    </source>
</evidence>
<evidence type="ECO:0000313" key="3">
    <source>
        <dbReference type="EMBL" id="GEM48048.1"/>
    </source>
</evidence>
<dbReference type="Proteomes" id="UP000321306">
    <property type="component" value="Unassembled WGS sequence"/>
</dbReference>
<gene>
    <name evidence="3" type="ORF">DC3_36830</name>
</gene>
<feature type="domain" description="DUF1990" evidence="2">
    <location>
        <begin position="31"/>
        <end position="199"/>
    </location>
</feature>
<accession>A0A511N6G2</accession>
<name>A0A511N6G2_DEIC1</name>
<keyword evidence="4" id="KW-1185">Reference proteome</keyword>
<evidence type="ECO:0000313" key="4">
    <source>
        <dbReference type="Proteomes" id="UP000321306"/>
    </source>
</evidence>
<dbReference type="AlphaFoldDB" id="A0A511N6G2"/>
<reference evidence="3 4" key="1">
    <citation type="submission" date="2019-07" db="EMBL/GenBank/DDBJ databases">
        <title>Whole genome shotgun sequence of Deinococcus cellulosilyticus NBRC 106333.</title>
        <authorList>
            <person name="Hosoyama A."/>
            <person name="Uohara A."/>
            <person name="Ohji S."/>
            <person name="Ichikawa N."/>
        </authorList>
    </citation>
    <scope>NUCLEOTIDE SEQUENCE [LARGE SCALE GENOMIC DNA]</scope>
    <source>
        <strain evidence="3 4">NBRC 106333</strain>
    </source>
</reference>
<dbReference type="OrthoDB" id="120660at2"/>
<dbReference type="RefSeq" id="WP_146886793.1">
    <property type="nucleotide sequence ID" value="NZ_BJXB01000017.1"/>
</dbReference>
<feature type="region of interest" description="Disordered" evidence="1">
    <location>
        <begin position="211"/>
        <end position="241"/>
    </location>
</feature>
<dbReference type="Pfam" id="PF09348">
    <property type="entry name" value="DUF1990"/>
    <property type="match status" value="1"/>
</dbReference>
<dbReference type="EMBL" id="BJXB01000017">
    <property type="protein sequence ID" value="GEM48048.1"/>
    <property type="molecule type" value="Genomic_DNA"/>
</dbReference>
<proteinExistence type="predicted"/>
<protein>
    <submittedName>
        <fullName evidence="3">DUF1990 domain-containing protein</fullName>
    </submittedName>
</protein>
<dbReference type="InterPro" id="IPR018960">
    <property type="entry name" value="DUF1990"/>
</dbReference>
<feature type="compositionally biased region" description="Basic and acidic residues" evidence="1">
    <location>
        <begin position="228"/>
        <end position="241"/>
    </location>
</feature>
<sequence>MTRPEKPLWEIYKDRLEQIGSLQYNFDPEKYAEYTQKTGWRVDAHETELPFEQPGQPEEWGPFQVAKRIVQDYRFPPPHLIQGIYYPDRPLAERYMLLKAHFLFMTFFFGVKIGGVIETTRDTEKGREYVWGYHYRTLQGHFEKGQIDFLVVKNVDTGKVYFRIQAYSRPDKIKNIFYRIGFWFFGRPLQLYFARESMKRIRTLVEAELKGKPAPAGPKVRPVSQSEGAREALKKVKEQES</sequence>